<dbReference type="EMBL" id="JADFTS010000004">
    <property type="protein sequence ID" value="KAF9609007.1"/>
    <property type="molecule type" value="Genomic_DNA"/>
</dbReference>
<keyword evidence="1" id="KW-0812">Transmembrane</keyword>
<accession>A0A835LXU4</accession>
<keyword evidence="1" id="KW-0472">Membrane</keyword>
<dbReference type="AlphaFoldDB" id="A0A835LXU4"/>
<evidence type="ECO:0000256" key="1">
    <source>
        <dbReference type="SAM" id="Phobius"/>
    </source>
</evidence>
<sequence>MHSQRVTLLRLCRTRELHELGSESLFKVDGPLWIALLIGIVIGWVWRPIIVMPTCGGERWRSGMDTYDGSFYTGYGSMAYQAWRRDPKEMVNSDASHLFLTLEMHIEKYIWMRNCFIDHTTSVEILVCVLF</sequence>
<evidence type="ECO:0000313" key="2">
    <source>
        <dbReference type="EMBL" id="KAF9609007.1"/>
    </source>
</evidence>
<dbReference type="Proteomes" id="UP000631114">
    <property type="component" value="Unassembled WGS sequence"/>
</dbReference>
<feature type="transmembrane region" description="Helical" evidence="1">
    <location>
        <begin position="32"/>
        <end position="51"/>
    </location>
</feature>
<keyword evidence="1" id="KW-1133">Transmembrane helix</keyword>
<keyword evidence="3" id="KW-1185">Reference proteome</keyword>
<organism evidence="2 3">
    <name type="scientific">Coptis chinensis</name>
    <dbReference type="NCBI Taxonomy" id="261450"/>
    <lineage>
        <taxon>Eukaryota</taxon>
        <taxon>Viridiplantae</taxon>
        <taxon>Streptophyta</taxon>
        <taxon>Embryophyta</taxon>
        <taxon>Tracheophyta</taxon>
        <taxon>Spermatophyta</taxon>
        <taxon>Magnoliopsida</taxon>
        <taxon>Ranunculales</taxon>
        <taxon>Ranunculaceae</taxon>
        <taxon>Coptidoideae</taxon>
        <taxon>Coptis</taxon>
    </lineage>
</organism>
<proteinExistence type="predicted"/>
<reference evidence="2 3" key="1">
    <citation type="submission" date="2020-10" db="EMBL/GenBank/DDBJ databases">
        <title>The Coptis chinensis genome and diversification of protoberbering-type alkaloids.</title>
        <authorList>
            <person name="Wang B."/>
            <person name="Shu S."/>
            <person name="Song C."/>
            <person name="Liu Y."/>
        </authorList>
    </citation>
    <scope>NUCLEOTIDE SEQUENCE [LARGE SCALE GENOMIC DNA]</scope>
    <source>
        <strain evidence="2">HL-2020</strain>
        <tissue evidence="2">Leaf</tissue>
    </source>
</reference>
<protein>
    <submittedName>
        <fullName evidence="2">Uncharacterized protein</fullName>
    </submittedName>
</protein>
<evidence type="ECO:0000313" key="3">
    <source>
        <dbReference type="Proteomes" id="UP000631114"/>
    </source>
</evidence>
<name>A0A835LXU4_9MAGN</name>
<comment type="caution">
    <text evidence="2">The sequence shown here is derived from an EMBL/GenBank/DDBJ whole genome shotgun (WGS) entry which is preliminary data.</text>
</comment>
<gene>
    <name evidence="2" type="ORF">IFM89_012346</name>
</gene>